<dbReference type="EMBL" id="UINC01060133">
    <property type="protein sequence ID" value="SVB84324.1"/>
    <property type="molecule type" value="Genomic_DNA"/>
</dbReference>
<evidence type="ECO:0000313" key="1">
    <source>
        <dbReference type="EMBL" id="SVB84324.1"/>
    </source>
</evidence>
<protein>
    <recommendedName>
        <fullName evidence="2">Dihydroorotase</fullName>
    </recommendedName>
</protein>
<gene>
    <name evidence="1" type="ORF">METZ01_LOCUS237178</name>
</gene>
<reference evidence="1" key="1">
    <citation type="submission" date="2018-05" db="EMBL/GenBank/DDBJ databases">
        <authorList>
            <person name="Lanie J.A."/>
            <person name="Ng W.-L."/>
            <person name="Kazmierczak K.M."/>
            <person name="Andrzejewski T.M."/>
            <person name="Davidsen T.M."/>
            <person name="Wayne K.J."/>
            <person name="Tettelin H."/>
            <person name="Glass J.I."/>
            <person name="Rusch D."/>
            <person name="Podicherti R."/>
            <person name="Tsui H.-C.T."/>
            <person name="Winkler M.E."/>
        </authorList>
    </citation>
    <scope>NUCLEOTIDE SEQUENCE</scope>
</reference>
<accession>A0A382HAI4</accession>
<evidence type="ECO:0008006" key="2">
    <source>
        <dbReference type="Google" id="ProtNLM"/>
    </source>
</evidence>
<dbReference type="Gene3D" id="2.30.40.10">
    <property type="entry name" value="Urease, subunit C, domain 1"/>
    <property type="match status" value="1"/>
</dbReference>
<dbReference type="InterPro" id="IPR011059">
    <property type="entry name" value="Metal-dep_hydrolase_composite"/>
</dbReference>
<dbReference type="AlphaFoldDB" id="A0A382HAI4"/>
<organism evidence="1">
    <name type="scientific">marine metagenome</name>
    <dbReference type="NCBI Taxonomy" id="408172"/>
    <lineage>
        <taxon>unclassified sequences</taxon>
        <taxon>metagenomes</taxon>
        <taxon>ecological metagenomes</taxon>
    </lineage>
</organism>
<feature type="non-terminal residue" evidence="1">
    <location>
        <position position="30"/>
    </location>
</feature>
<dbReference type="GO" id="GO:0016810">
    <property type="term" value="F:hydrolase activity, acting on carbon-nitrogen (but not peptide) bonds"/>
    <property type="evidence" value="ECO:0007669"/>
    <property type="project" value="InterPro"/>
</dbReference>
<sequence>MSVLIKNGTIVNADQSFQADVLCADGKIQE</sequence>
<dbReference type="SUPFAM" id="SSF51338">
    <property type="entry name" value="Composite domain of metallo-dependent hydrolases"/>
    <property type="match status" value="1"/>
</dbReference>
<name>A0A382HAI4_9ZZZZ</name>
<proteinExistence type="predicted"/>